<dbReference type="InterPro" id="IPR035992">
    <property type="entry name" value="Ricin_B-like_lectins"/>
</dbReference>
<evidence type="ECO:0000259" key="3">
    <source>
        <dbReference type="SMART" id="SM00458"/>
    </source>
</evidence>
<keyword evidence="2" id="KW-0732">Signal</keyword>
<organism evidence="4">
    <name type="scientific">Thraustotheca clavata</name>
    <dbReference type="NCBI Taxonomy" id="74557"/>
    <lineage>
        <taxon>Eukaryota</taxon>
        <taxon>Sar</taxon>
        <taxon>Stramenopiles</taxon>
        <taxon>Oomycota</taxon>
        <taxon>Saprolegniomycetes</taxon>
        <taxon>Saprolegniales</taxon>
        <taxon>Achlyaceae</taxon>
        <taxon>Thraustotheca</taxon>
    </lineage>
</organism>
<evidence type="ECO:0000256" key="1">
    <source>
        <dbReference type="SAM" id="MobiDB-lite"/>
    </source>
</evidence>
<feature type="compositionally biased region" description="Low complexity" evidence="1">
    <location>
        <begin position="52"/>
        <end position="123"/>
    </location>
</feature>
<evidence type="ECO:0000313" key="6">
    <source>
        <dbReference type="Proteomes" id="UP000243217"/>
    </source>
</evidence>
<dbReference type="SMART" id="SM00458">
    <property type="entry name" value="RICIN"/>
    <property type="match status" value="2"/>
</dbReference>
<name>A0A0A7CLS0_9STRA</name>
<dbReference type="Proteomes" id="UP000243217">
    <property type="component" value="Unassembled WGS sequence"/>
</dbReference>
<dbReference type="EMBL" id="JNBS01000532">
    <property type="protein sequence ID" value="OQS04916.1"/>
    <property type="molecule type" value="Genomic_DNA"/>
</dbReference>
<dbReference type="PROSITE" id="PS50231">
    <property type="entry name" value="RICIN_B_LECTIN"/>
    <property type="match status" value="2"/>
</dbReference>
<dbReference type="InterPro" id="IPR000772">
    <property type="entry name" value="Ricin_B_lectin"/>
</dbReference>
<dbReference type="Gene3D" id="2.80.10.50">
    <property type="match status" value="2"/>
</dbReference>
<dbReference type="Pfam" id="PF00652">
    <property type="entry name" value="Ricin_B_lectin"/>
    <property type="match status" value="2"/>
</dbReference>
<reference evidence="4 6" key="1">
    <citation type="journal article" date="2014" name="Genome Biol. Evol.">
        <title>The secreted proteins of Achlya hypogyna and Thraustotheca clavata identify the ancestral oomycete secretome and reveal gene acquisitions by horizontal gene transfer.</title>
        <authorList>
            <person name="Misner I."/>
            <person name="Blouin N."/>
            <person name="Leonard G."/>
            <person name="Richards T.A."/>
            <person name="Lane C.E."/>
        </authorList>
    </citation>
    <scope>NUCLEOTIDE SEQUENCE</scope>
    <source>
        <strain evidence="4 6">ATCC 34112</strain>
    </source>
</reference>
<feature type="region of interest" description="Disordered" evidence="1">
    <location>
        <begin position="20"/>
        <end position="123"/>
    </location>
</feature>
<feature type="domain" description="Ricin B lectin" evidence="3">
    <location>
        <begin position="244"/>
        <end position="371"/>
    </location>
</feature>
<dbReference type="STRING" id="74557.A0A0A7CLS0"/>
<dbReference type="SUPFAM" id="SSF50370">
    <property type="entry name" value="Ricin B-like lectins"/>
    <property type="match status" value="2"/>
</dbReference>
<evidence type="ECO:0000313" key="4">
    <source>
        <dbReference type="EMBL" id="AIG55476.1"/>
    </source>
</evidence>
<keyword evidence="6" id="KW-1185">Reference proteome</keyword>
<dbReference type="EMBL" id="KM038015">
    <property type="protein sequence ID" value="AIG55476.1"/>
    <property type="molecule type" value="Genomic_DNA"/>
</dbReference>
<dbReference type="AlphaFoldDB" id="A0A0A7CLS0"/>
<evidence type="ECO:0000313" key="5">
    <source>
        <dbReference type="EMBL" id="OQS04916.1"/>
    </source>
</evidence>
<gene>
    <name evidence="5" type="ORF">THRCLA_02893</name>
</gene>
<dbReference type="OrthoDB" id="99499at2759"/>
<proteinExistence type="predicted"/>
<feature type="domain" description="Ricin B lectin" evidence="3">
    <location>
        <begin position="122"/>
        <end position="243"/>
    </location>
</feature>
<protein>
    <submittedName>
        <fullName evidence="4">Secreted protein</fullName>
    </submittedName>
</protein>
<feature type="signal peptide" evidence="2">
    <location>
        <begin position="1"/>
        <end position="19"/>
    </location>
</feature>
<sequence>MVKFVQFILASSLIAITSAETPCTPQPDPFEIYDSTPCTEVPRTPAPTSENPTPTTAPVNPTATPAPTSTTAPVPTTSSPGPATTAPVPTTSSPGPATTAPVPTVSPVPTSATPEPTSSAPSSTIRFCSFNRQAISEYYGEIYSDVFRNNVNEQFVFTPSANSIRSQSNGQCLDAYLDSNNAFQVHTYACLSTNPNQQWTYNTNTQRIEHLTHKGLCLTSVTAGNKARVEPCSSSLQQLFSSCEKPEPVQLRLQTCYTNSWVSEYNTGLYADVLRGNANENFSYDPVSQTLKVSSNGECLDAFATGNGKYGLHTYACDATNGNQKWILESHRVKHATHTNLCLDADPKDDPHHVQVWECTPYNKNQCWNIVHN</sequence>
<feature type="chain" id="PRO_5002025784" evidence="2">
    <location>
        <begin position="20"/>
        <end position="373"/>
    </location>
</feature>
<evidence type="ECO:0000256" key="2">
    <source>
        <dbReference type="SAM" id="SignalP"/>
    </source>
</evidence>
<dbReference type="PRINTS" id="PR01217">
    <property type="entry name" value="PRICHEXTENSN"/>
</dbReference>
<accession>A0A0A7CLS0</accession>